<dbReference type="EMBL" id="LAZR01008657">
    <property type="protein sequence ID" value="KKM77351.1"/>
    <property type="molecule type" value="Genomic_DNA"/>
</dbReference>
<sequence length="70" mass="7861">MNLNAAKKKYPGYGKNVLNPICAICNEPTGTVKHQHQMPRIPPYIRALYFDAEDDVDFCGAGCSLEYHTM</sequence>
<reference evidence="1" key="1">
    <citation type="journal article" date="2015" name="Nature">
        <title>Complex archaea that bridge the gap between prokaryotes and eukaryotes.</title>
        <authorList>
            <person name="Spang A."/>
            <person name="Saw J.H."/>
            <person name="Jorgensen S.L."/>
            <person name="Zaremba-Niedzwiedzka K."/>
            <person name="Martijn J."/>
            <person name="Lind A.E."/>
            <person name="van Eijk R."/>
            <person name="Schleper C."/>
            <person name="Guy L."/>
            <person name="Ettema T.J."/>
        </authorList>
    </citation>
    <scope>NUCLEOTIDE SEQUENCE</scope>
</reference>
<proteinExistence type="predicted"/>
<evidence type="ECO:0000313" key="1">
    <source>
        <dbReference type="EMBL" id="KKM77351.1"/>
    </source>
</evidence>
<name>A0A0F9KRE0_9ZZZZ</name>
<accession>A0A0F9KRE0</accession>
<gene>
    <name evidence="1" type="ORF">LCGC14_1370910</name>
</gene>
<protein>
    <submittedName>
        <fullName evidence="1">Uncharacterized protein</fullName>
    </submittedName>
</protein>
<comment type="caution">
    <text evidence="1">The sequence shown here is derived from an EMBL/GenBank/DDBJ whole genome shotgun (WGS) entry which is preliminary data.</text>
</comment>
<dbReference type="AlphaFoldDB" id="A0A0F9KRE0"/>
<organism evidence="1">
    <name type="scientific">marine sediment metagenome</name>
    <dbReference type="NCBI Taxonomy" id="412755"/>
    <lineage>
        <taxon>unclassified sequences</taxon>
        <taxon>metagenomes</taxon>
        <taxon>ecological metagenomes</taxon>
    </lineage>
</organism>